<dbReference type="SUPFAM" id="SSF103088">
    <property type="entry name" value="OmpA-like"/>
    <property type="match status" value="1"/>
</dbReference>
<feature type="compositionally biased region" description="Gly residues" evidence="2">
    <location>
        <begin position="252"/>
        <end position="261"/>
    </location>
</feature>
<evidence type="ECO:0000259" key="4">
    <source>
        <dbReference type="PROSITE" id="PS51123"/>
    </source>
</evidence>
<feature type="compositionally biased region" description="Low complexity" evidence="2">
    <location>
        <begin position="109"/>
        <end position="128"/>
    </location>
</feature>
<keyword evidence="1" id="KW-0472">Membrane</keyword>
<feature type="compositionally biased region" description="Basic and acidic residues" evidence="2">
    <location>
        <begin position="228"/>
        <end position="245"/>
    </location>
</feature>
<feature type="compositionally biased region" description="Low complexity" evidence="2">
    <location>
        <begin position="89"/>
        <end position="102"/>
    </location>
</feature>
<dbReference type="Pfam" id="PF00691">
    <property type="entry name" value="OmpA"/>
    <property type="match status" value="1"/>
</dbReference>
<sequence length="420" mass="44461">MKLASFLLLSAVLPVATLASLLPAYGASEAAIVVAQADDPVDAAQKALDAAEKSLSNAEETGGDIRAARRSVANAMKSLRAAEVAAGRVPAQPATPAPVTAAPQPPAVQPAAEPQPTTPAAPAANAPKPYQPPKIEQPAPIKPPAETKPAPSSKPATPPKPAAPAKPPAPAADAPVVIRRGSLTETRQRYPGGVTVVDITDRNNRLVRRIQIAPDGTETVIIDRMRPDRYGDDRELPPRIYDPREVPPPPGFGGGRGGLDGGRASEAEIEGALRGRPVAPGMGGYTLNEIRRSEQLRARVAAVDLDTITFESGSARVSDDQVWKLERIAAALGRVLDRWPNQVFLIEGHTDAVGTRLANQELSDRRAASVAAILNRYFAIPARSLVTQGYGEDYLKVPTDGPSRQNRRVTIRNITPLLSR</sequence>
<proteinExistence type="predicted"/>
<dbReference type="PROSITE" id="PS51123">
    <property type="entry name" value="OMPA_2"/>
    <property type="match status" value="1"/>
</dbReference>
<dbReference type="STRING" id="1122133.SAMN02745157_4347"/>
<evidence type="ECO:0000313" key="6">
    <source>
        <dbReference type="Proteomes" id="UP000184485"/>
    </source>
</evidence>
<dbReference type="Proteomes" id="UP000184485">
    <property type="component" value="Unassembled WGS sequence"/>
</dbReference>
<keyword evidence="6" id="KW-1185">Reference proteome</keyword>
<gene>
    <name evidence="5" type="ORF">SAMN02745157_4347</name>
</gene>
<feature type="region of interest" description="Disordered" evidence="2">
    <location>
        <begin position="87"/>
        <end position="175"/>
    </location>
</feature>
<dbReference type="InterPro" id="IPR006665">
    <property type="entry name" value="OmpA-like"/>
</dbReference>
<evidence type="ECO:0000313" key="5">
    <source>
        <dbReference type="EMBL" id="SHG50314.1"/>
    </source>
</evidence>
<dbReference type="InterPro" id="IPR050330">
    <property type="entry name" value="Bact_OuterMem_StrucFunc"/>
</dbReference>
<name>A0A1M5KBL8_9HYPH</name>
<organism evidence="5 6">
    <name type="scientific">Kaistia soli DSM 19436</name>
    <dbReference type="NCBI Taxonomy" id="1122133"/>
    <lineage>
        <taxon>Bacteria</taxon>
        <taxon>Pseudomonadati</taxon>
        <taxon>Pseudomonadota</taxon>
        <taxon>Alphaproteobacteria</taxon>
        <taxon>Hyphomicrobiales</taxon>
        <taxon>Kaistiaceae</taxon>
        <taxon>Kaistia</taxon>
    </lineage>
</organism>
<dbReference type="OrthoDB" id="9792021at2"/>
<evidence type="ECO:0000256" key="1">
    <source>
        <dbReference type="PROSITE-ProRule" id="PRU00473"/>
    </source>
</evidence>
<dbReference type="PANTHER" id="PTHR30329">
    <property type="entry name" value="STATOR ELEMENT OF FLAGELLAR MOTOR COMPLEX"/>
    <property type="match status" value="1"/>
</dbReference>
<dbReference type="RefSeq" id="WP_139251551.1">
    <property type="nucleotide sequence ID" value="NZ_FQUP01000005.1"/>
</dbReference>
<evidence type="ECO:0000256" key="3">
    <source>
        <dbReference type="SAM" id="SignalP"/>
    </source>
</evidence>
<dbReference type="PANTHER" id="PTHR30329:SF21">
    <property type="entry name" value="LIPOPROTEIN YIAD-RELATED"/>
    <property type="match status" value="1"/>
</dbReference>
<dbReference type="AlphaFoldDB" id="A0A1M5KBL8"/>
<feature type="domain" description="OmpA-like" evidence="4">
    <location>
        <begin position="297"/>
        <end position="417"/>
    </location>
</feature>
<reference evidence="5 6" key="1">
    <citation type="submission" date="2016-11" db="EMBL/GenBank/DDBJ databases">
        <authorList>
            <person name="Jaros S."/>
            <person name="Januszkiewicz K."/>
            <person name="Wedrychowicz H."/>
        </authorList>
    </citation>
    <scope>NUCLEOTIDE SEQUENCE [LARGE SCALE GENOMIC DNA]</scope>
    <source>
        <strain evidence="5 6">DSM 19436</strain>
    </source>
</reference>
<protein>
    <submittedName>
        <fullName evidence="5">OmpA family protein</fullName>
    </submittedName>
</protein>
<feature type="chain" id="PRO_5012499940" evidence="3">
    <location>
        <begin position="27"/>
        <end position="420"/>
    </location>
</feature>
<dbReference type="GO" id="GO:0016020">
    <property type="term" value="C:membrane"/>
    <property type="evidence" value="ECO:0007669"/>
    <property type="project" value="UniProtKB-UniRule"/>
</dbReference>
<feature type="region of interest" description="Disordered" evidence="2">
    <location>
        <begin position="228"/>
        <end position="263"/>
    </location>
</feature>
<evidence type="ECO:0000256" key="2">
    <source>
        <dbReference type="SAM" id="MobiDB-lite"/>
    </source>
</evidence>
<keyword evidence="3" id="KW-0732">Signal</keyword>
<dbReference type="Gene3D" id="3.30.1330.60">
    <property type="entry name" value="OmpA-like domain"/>
    <property type="match status" value="1"/>
</dbReference>
<dbReference type="CDD" id="cd07185">
    <property type="entry name" value="OmpA_C-like"/>
    <property type="match status" value="1"/>
</dbReference>
<feature type="signal peptide" evidence="3">
    <location>
        <begin position="1"/>
        <end position="26"/>
    </location>
</feature>
<accession>A0A1M5KBL8</accession>
<feature type="compositionally biased region" description="Pro residues" evidence="2">
    <location>
        <begin position="156"/>
        <end position="170"/>
    </location>
</feature>
<dbReference type="InterPro" id="IPR036737">
    <property type="entry name" value="OmpA-like_sf"/>
</dbReference>
<dbReference type="EMBL" id="FQUP01000005">
    <property type="protein sequence ID" value="SHG50314.1"/>
    <property type="molecule type" value="Genomic_DNA"/>
</dbReference>